<keyword evidence="3" id="KW-1185">Reference proteome</keyword>
<dbReference type="EMBL" id="NHTK01004559">
    <property type="protein sequence ID" value="PPQ86104.1"/>
    <property type="molecule type" value="Genomic_DNA"/>
</dbReference>
<organism evidence="2 3">
    <name type="scientific">Panaeolus cyanescens</name>
    <dbReference type="NCBI Taxonomy" id="181874"/>
    <lineage>
        <taxon>Eukaryota</taxon>
        <taxon>Fungi</taxon>
        <taxon>Dikarya</taxon>
        <taxon>Basidiomycota</taxon>
        <taxon>Agaricomycotina</taxon>
        <taxon>Agaricomycetes</taxon>
        <taxon>Agaricomycetidae</taxon>
        <taxon>Agaricales</taxon>
        <taxon>Agaricineae</taxon>
        <taxon>Galeropsidaceae</taxon>
        <taxon>Panaeolus</taxon>
    </lineage>
</organism>
<evidence type="ECO:0000313" key="2">
    <source>
        <dbReference type="EMBL" id="PPQ86104.1"/>
    </source>
</evidence>
<proteinExistence type="predicted"/>
<name>A0A409X5Y0_9AGAR</name>
<dbReference type="AlphaFoldDB" id="A0A409X5Y0"/>
<feature type="compositionally biased region" description="Basic residues" evidence="1">
    <location>
        <begin position="54"/>
        <end position="71"/>
    </location>
</feature>
<evidence type="ECO:0000313" key="3">
    <source>
        <dbReference type="Proteomes" id="UP000284842"/>
    </source>
</evidence>
<dbReference type="InParanoid" id="A0A409X5Y0"/>
<sequence>MAGKAEGEKKKEGGDVGVGEKRALSEDEKEEPEKKKARMEGEEEGTTHDESMKKKMKPGAKRGPGRPRKATAKKEKN</sequence>
<feature type="compositionally biased region" description="Basic and acidic residues" evidence="1">
    <location>
        <begin position="1"/>
        <end position="53"/>
    </location>
</feature>
<gene>
    <name evidence="2" type="ORF">CVT24_011794</name>
</gene>
<accession>A0A409X5Y0</accession>
<protein>
    <submittedName>
        <fullName evidence="2">Uncharacterized protein</fullName>
    </submittedName>
</protein>
<dbReference type="Proteomes" id="UP000284842">
    <property type="component" value="Unassembled WGS sequence"/>
</dbReference>
<feature type="region of interest" description="Disordered" evidence="1">
    <location>
        <begin position="1"/>
        <end position="77"/>
    </location>
</feature>
<reference evidence="2 3" key="1">
    <citation type="journal article" date="2018" name="Evol. Lett.">
        <title>Horizontal gene cluster transfer increased hallucinogenic mushroom diversity.</title>
        <authorList>
            <person name="Reynolds H.T."/>
            <person name="Vijayakumar V."/>
            <person name="Gluck-Thaler E."/>
            <person name="Korotkin H.B."/>
            <person name="Matheny P.B."/>
            <person name="Slot J.C."/>
        </authorList>
    </citation>
    <scope>NUCLEOTIDE SEQUENCE [LARGE SCALE GENOMIC DNA]</scope>
    <source>
        <strain evidence="2 3">2629</strain>
    </source>
</reference>
<comment type="caution">
    <text evidence="2">The sequence shown here is derived from an EMBL/GenBank/DDBJ whole genome shotgun (WGS) entry which is preliminary data.</text>
</comment>
<evidence type="ECO:0000256" key="1">
    <source>
        <dbReference type="SAM" id="MobiDB-lite"/>
    </source>
</evidence>